<dbReference type="Gene3D" id="1.10.110.10">
    <property type="entry name" value="Plant lipid-transfer and hydrophobic proteins"/>
    <property type="match status" value="1"/>
</dbReference>
<sequence length="117" mass="12507">MTMLVMKLAVVVVMCMVMVAPYAEGAITCPKVRRDLIPCLNYLRNGGSVPRSCCNGVRSLNNAARTTADRQRACRCLQAAAKGVPAVNLGYAASIPAKCSLNIPYKISPSTDCSKVR</sequence>
<dbReference type="Pfam" id="PF00234">
    <property type="entry name" value="Tryp_alpha_amyl"/>
    <property type="match status" value="1"/>
</dbReference>
<feature type="domain" description="Bifunctional inhibitor/plant lipid transfer protein/seed storage helical" evidence="7">
    <location>
        <begin position="29"/>
        <end position="113"/>
    </location>
</feature>
<comment type="function">
    <text evidence="5">Plant non-specific lipid-transfer proteins transfer phospholipids as well as galactolipids across membranes. May play a role in wax or cutin deposition in the cell walls of expanding epidermal cells and certain secretory tissues.</text>
</comment>
<evidence type="ECO:0000313" key="8">
    <source>
        <dbReference type="EMBL" id="CAK9144473.1"/>
    </source>
</evidence>
<keyword evidence="4" id="KW-1015">Disulfide bond</keyword>
<dbReference type="PRINTS" id="PR00382">
    <property type="entry name" value="LIPIDTRNSFER"/>
</dbReference>
<dbReference type="PROSITE" id="PS00597">
    <property type="entry name" value="PLANT_LTP"/>
    <property type="match status" value="1"/>
</dbReference>
<dbReference type="GO" id="GO:0008289">
    <property type="term" value="F:lipid binding"/>
    <property type="evidence" value="ECO:0007669"/>
    <property type="project" value="UniProtKB-KW"/>
</dbReference>
<dbReference type="AlphaFoldDB" id="A0ABC8RIC2"/>
<dbReference type="InterPro" id="IPR016140">
    <property type="entry name" value="Bifunc_inhib/LTP/seed_store"/>
</dbReference>
<dbReference type="InterPro" id="IPR036312">
    <property type="entry name" value="Bifun_inhib/LTP/seed_sf"/>
</dbReference>
<evidence type="ECO:0000256" key="2">
    <source>
        <dbReference type="ARBA" id="ARBA00022448"/>
    </source>
</evidence>
<protein>
    <recommendedName>
        <fullName evidence="5">Non-specific lipid-transfer protein</fullName>
    </recommendedName>
</protein>
<evidence type="ECO:0000256" key="5">
    <source>
        <dbReference type="RuleBase" id="RU000628"/>
    </source>
</evidence>
<evidence type="ECO:0000313" key="9">
    <source>
        <dbReference type="Proteomes" id="UP001642360"/>
    </source>
</evidence>
<comment type="caution">
    <text evidence="8">The sequence shown here is derived from an EMBL/GenBank/DDBJ whole genome shotgun (WGS) entry which is preliminary data.</text>
</comment>
<evidence type="ECO:0000259" key="7">
    <source>
        <dbReference type="SMART" id="SM00499"/>
    </source>
</evidence>
<dbReference type="FunFam" id="1.10.110.10:FF:000002">
    <property type="entry name" value="Non-specific lipid-transfer protein"/>
    <property type="match status" value="1"/>
</dbReference>
<keyword evidence="9" id="KW-1185">Reference proteome</keyword>
<evidence type="ECO:0000256" key="3">
    <source>
        <dbReference type="ARBA" id="ARBA00023121"/>
    </source>
</evidence>
<dbReference type="InterPro" id="IPR000528">
    <property type="entry name" value="Plant_nsLTP"/>
</dbReference>
<evidence type="ECO:0000256" key="1">
    <source>
        <dbReference type="ARBA" id="ARBA00009748"/>
    </source>
</evidence>
<dbReference type="EMBL" id="CAUOFW020001392">
    <property type="protein sequence ID" value="CAK9144473.1"/>
    <property type="molecule type" value="Genomic_DNA"/>
</dbReference>
<accession>A0ABC8RIC2</accession>
<organism evidence="8 9">
    <name type="scientific">Ilex paraguariensis</name>
    <name type="common">yerba mate</name>
    <dbReference type="NCBI Taxonomy" id="185542"/>
    <lineage>
        <taxon>Eukaryota</taxon>
        <taxon>Viridiplantae</taxon>
        <taxon>Streptophyta</taxon>
        <taxon>Embryophyta</taxon>
        <taxon>Tracheophyta</taxon>
        <taxon>Spermatophyta</taxon>
        <taxon>Magnoliopsida</taxon>
        <taxon>eudicotyledons</taxon>
        <taxon>Gunneridae</taxon>
        <taxon>Pentapetalae</taxon>
        <taxon>asterids</taxon>
        <taxon>campanulids</taxon>
        <taxon>Aquifoliales</taxon>
        <taxon>Aquifoliaceae</taxon>
        <taxon>Ilex</taxon>
    </lineage>
</organism>
<dbReference type="SUPFAM" id="SSF47699">
    <property type="entry name" value="Bifunctional inhibitor/lipid-transfer protein/seed storage 2S albumin"/>
    <property type="match status" value="1"/>
</dbReference>
<dbReference type="SMART" id="SM00499">
    <property type="entry name" value="AAI"/>
    <property type="match status" value="1"/>
</dbReference>
<dbReference type="Proteomes" id="UP001642360">
    <property type="component" value="Unassembled WGS sequence"/>
</dbReference>
<proteinExistence type="inferred from homology"/>
<keyword evidence="2 5" id="KW-0813">Transport</keyword>
<comment type="similarity">
    <text evidence="1 5">Belongs to the plant LTP family.</text>
</comment>
<feature type="signal peptide" evidence="6">
    <location>
        <begin position="1"/>
        <end position="25"/>
    </location>
</feature>
<keyword evidence="3 5" id="KW-0446">Lipid-binding</keyword>
<dbReference type="PANTHER" id="PTHR33076">
    <property type="entry name" value="NON-SPECIFIC LIPID-TRANSFER PROTEIN 2-RELATED"/>
    <property type="match status" value="1"/>
</dbReference>
<evidence type="ECO:0000256" key="6">
    <source>
        <dbReference type="SAM" id="SignalP"/>
    </source>
</evidence>
<dbReference type="CDD" id="cd01960">
    <property type="entry name" value="nsLTP1"/>
    <property type="match status" value="1"/>
</dbReference>
<feature type="chain" id="PRO_5044814162" description="Non-specific lipid-transfer protein" evidence="6">
    <location>
        <begin position="26"/>
        <end position="117"/>
    </location>
</feature>
<gene>
    <name evidence="8" type="ORF">ILEXP_LOCUS12226</name>
</gene>
<evidence type="ECO:0000256" key="4">
    <source>
        <dbReference type="ARBA" id="ARBA00023157"/>
    </source>
</evidence>
<reference evidence="8 9" key="1">
    <citation type="submission" date="2024-02" db="EMBL/GenBank/DDBJ databases">
        <authorList>
            <person name="Vignale AGUSTIN F."/>
            <person name="Sosa J E."/>
            <person name="Modenutti C."/>
        </authorList>
    </citation>
    <scope>NUCLEOTIDE SEQUENCE [LARGE SCALE GENOMIC DNA]</scope>
</reference>
<keyword evidence="6" id="KW-0732">Signal</keyword>
<name>A0ABC8RIC2_9AQUA</name>